<dbReference type="EMBL" id="CP026257">
    <property type="protein sequence ID" value="AWP14235.1"/>
    <property type="molecule type" value="Genomic_DNA"/>
</dbReference>
<proteinExistence type="predicted"/>
<organism evidence="1 2">
    <name type="scientific">Scophthalmus maximus</name>
    <name type="common">Turbot</name>
    <name type="synonym">Psetta maxima</name>
    <dbReference type="NCBI Taxonomy" id="52904"/>
    <lineage>
        <taxon>Eukaryota</taxon>
        <taxon>Metazoa</taxon>
        <taxon>Chordata</taxon>
        <taxon>Craniata</taxon>
        <taxon>Vertebrata</taxon>
        <taxon>Euteleostomi</taxon>
        <taxon>Actinopterygii</taxon>
        <taxon>Neopterygii</taxon>
        <taxon>Teleostei</taxon>
        <taxon>Neoteleostei</taxon>
        <taxon>Acanthomorphata</taxon>
        <taxon>Carangaria</taxon>
        <taxon>Pleuronectiformes</taxon>
        <taxon>Pleuronectoidei</taxon>
        <taxon>Scophthalmidae</taxon>
        <taxon>Scophthalmus</taxon>
    </lineage>
</organism>
<keyword evidence="2" id="KW-1185">Reference proteome</keyword>
<sequence>MAPRKFVIKCGNFAVLVDLHVLPLGGQEDASWFTTDHIEEVTALVQDAVDLRVKQYTDSLHNRRALKHKKELAPASAFSVKGQADCESGITGQFAHKVSPVAAALPLTLLPST</sequence>
<dbReference type="AlphaFoldDB" id="A0A2U9CCD8"/>
<gene>
    <name evidence="1" type="ORF">SMAX5B_016811</name>
</gene>
<dbReference type="Proteomes" id="UP000246464">
    <property type="component" value="Chromosome 15"/>
</dbReference>
<dbReference type="InterPro" id="IPR031479">
    <property type="entry name" value="SLX4IP"/>
</dbReference>
<protein>
    <recommendedName>
        <fullName evidence="3">Protein SLX4IP</fullName>
    </recommendedName>
</protein>
<evidence type="ECO:0000313" key="1">
    <source>
        <dbReference type="EMBL" id="AWP14235.1"/>
    </source>
</evidence>
<reference evidence="1 2" key="1">
    <citation type="submission" date="2017-12" db="EMBL/GenBank/DDBJ databases">
        <title>Integrating genomic resources of turbot (Scophthalmus maximus) in depth evaluation of genetic and physical mapping variation across individuals.</title>
        <authorList>
            <person name="Martinez P."/>
        </authorList>
    </citation>
    <scope>NUCLEOTIDE SEQUENCE [LARGE SCALE GENOMIC DNA]</scope>
</reference>
<dbReference type="PANTHER" id="PTHR28557">
    <property type="entry name" value="PROTEIN SLX4IP"/>
    <property type="match status" value="1"/>
</dbReference>
<evidence type="ECO:0000313" key="2">
    <source>
        <dbReference type="Proteomes" id="UP000246464"/>
    </source>
</evidence>
<dbReference type="PANTHER" id="PTHR28557:SF1">
    <property type="entry name" value="PROTEIN SLX4IP"/>
    <property type="match status" value="1"/>
</dbReference>
<accession>A0A2U9CCD8</accession>
<evidence type="ECO:0008006" key="3">
    <source>
        <dbReference type="Google" id="ProtNLM"/>
    </source>
</evidence>
<name>A0A2U9CCD8_SCOMX</name>
<dbReference type="Pfam" id="PF15744">
    <property type="entry name" value="UPF0492"/>
    <property type="match status" value="1"/>
</dbReference>